<dbReference type="EMBL" id="JAVDWA010000007">
    <property type="protein sequence ID" value="MDR7074430.1"/>
    <property type="molecule type" value="Genomic_DNA"/>
</dbReference>
<evidence type="ECO:0000256" key="2">
    <source>
        <dbReference type="ARBA" id="ARBA00008338"/>
    </source>
</evidence>
<evidence type="ECO:0000256" key="7">
    <source>
        <dbReference type="SAM" id="Coils"/>
    </source>
</evidence>
<feature type="coiled-coil region" evidence="7">
    <location>
        <begin position="160"/>
        <end position="187"/>
    </location>
</feature>
<dbReference type="PANTHER" id="PTHR30294">
    <property type="entry name" value="MEMBRANE COMPONENT OF ABC TRANSPORTER YHHJ-RELATED"/>
    <property type="match status" value="1"/>
</dbReference>
<evidence type="ECO:0000256" key="8">
    <source>
        <dbReference type="SAM" id="MobiDB-lite"/>
    </source>
</evidence>
<evidence type="ECO:0000256" key="6">
    <source>
        <dbReference type="ARBA" id="ARBA00023136"/>
    </source>
</evidence>
<evidence type="ECO:0000256" key="5">
    <source>
        <dbReference type="ARBA" id="ARBA00022989"/>
    </source>
</evidence>
<comment type="caution">
    <text evidence="10">The sequence shown here is derived from an EMBL/GenBank/DDBJ whole genome shotgun (WGS) entry which is preliminary data.</text>
</comment>
<evidence type="ECO:0000313" key="11">
    <source>
        <dbReference type="Proteomes" id="UP001258181"/>
    </source>
</evidence>
<keyword evidence="5 9" id="KW-1133">Transmembrane helix</keyword>
<comment type="subcellular location">
    <subcellularLocation>
        <location evidence="1">Cell membrane</location>
        <topology evidence="1">Multi-pass membrane protein</topology>
    </subcellularLocation>
</comment>
<comment type="similarity">
    <text evidence="2">Belongs to the EsaA family.</text>
</comment>
<gene>
    <name evidence="10" type="ORF">J2X07_003426</name>
</gene>
<feature type="transmembrane region" description="Helical" evidence="9">
    <location>
        <begin position="809"/>
        <end position="832"/>
    </location>
</feature>
<keyword evidence="11" id="KW-1185">Reference proteome</keyword>
<keyword evidence="6 9" id="KW-0472">Membrane</keyword>
<feature type="transmembrane region" description="Helical" evidence="9">
    <location>
        <begin position="778"/>
        <end position="797"/>
    </location>
</feature>
<dbReference type="InterPro" id="IPR051449">
    <property type="entry name" value="ABC-2_transporter_component"/>
</dbReference>
<dbReference type="Gene3D" id="3.40.1710.10">
    <property type="entry name" value="abc type-2 transporter like domain"/>
    <property type="match status" value="1"/>
</dbReference>
<evidence type="ECO:0000313" key="10">
    <source>
        <dbReference type="EMBL" id="MDR7074430.1"/>
    </source>
</evidence>
<name>A0ABU1U4N8_9BACL</name>
<reference evidence="10 11" key="1">
    <citation type="submission" date="2023-07" db="EMBL/GenBank/DDBJ databases">
        <title>Sorghum-associated microbial communities from plants grown in Nebraska, USA.</title>
        <authorList>
            <person name="Schachtman D."/>
        </authorList>
    </citation>
    <scope>NUCLEOTIDE SEQUENCE [LARGE SCALE GENOMIC DNA]</scope>
    <source>
        <strain evidence="10 11">BE211</strain>
    </source>
</reference>
<evidence type="ECO:0000256" key="3">
    <source>
        <dbReference type="ARBA" id="ARBA00022475"/>
    </source>
</evidence>
<proteinExistence type="inferred from homology"/>
<sequence length="892" mass="100189">MQAKVNGTRSIAIVNEDLGSDEENNLQLGREVPAILEDGSKYKWTVVSRSAAENGMKDNKYDAVVYIPSNFTSNVLTYEEAQPTKADFQYNVQTQLNAVNKEKVLRELDYAGNRINKQMSSLYWNYVSQDMKKVRTEFDRILEKEIEFQTTMVSFYSPSSKALADELQRQKDMLVQLQSTMKQADETSPQRANNLEQFEQNLSSFVQYVEKYKEYQGNQQKLLNEAQQKSLLAINTGGESFAAKQSESKRVFSEQGDKFITSMAGINDLLKGTNESITNLNNERLKQVDRQIADMSEINNDIIDAYIQQQRQTELVQLEEKIRAARGQLGKGEEGGTGQVENPADPGDPSKAKFDEELNELTAIGQQSSQIKDMLLLIPDPKPENVNKAIEDLTALATRVTDVRTKIETKANEDGWKIEYANLKKLYDSLLVNNQQLINANQKLKEGNSKLFGQIREKEQDISKRNSNLSGLFSTPFLEGSLEGTLAYYGLLSQYESVLIGTDNGSKNIVLSNEELKNRVHDTLSVNEEEQGKWDDLQTKFPTTQQEMKGLGDSFSTFKKDYQLSLEDQQKEMMNNIGSIEESANTVLTKLQEIQTNEPAQTGEGSVLVTNQQNINHEVIMINELMDSLGERQANVVNYTGELQGRVNSVQNDANVLNEKWVTNVKSTKLVRDDVFNVLGNTYVDGQNNGYVYDFLANPLKIDAGDNPQVESESVKAIPPVVILIVILISSLLIGYFSHYFSQMPFLVKLSIFGLLNLIVGLVISLFGLEIYSLSNNISIQFSIFTILLLTAASTFVRTAFNLGNFIGWIGSVALVLFFVSPLLALAAPNFLYEDPMSAVYMSIQYGEGSDFMMSCFFLIGVIAILSILPYTVRLWKKPPKKMNTDKANEAY</sequence>
<feature type="transmembrane region" description="Helical" evidence="9">
    <location>
        <begin position="717"/>
        <end position="738"/>
    </location>
</feature>
<organism evidence="10 11">
    <name type="scientific">Fictibacillus barbaricus</name>
    <dbReference type="NCBI Taxonomy" id="182136"/>
    <lineage>
        <taxon>Bacteria</taxon>
        <taxon>Bacillati</taxon>
        <taxon>Bacillota</taxon>
        <taxon>Bacilli</taxon>
        <taxon>Bacillales</taxon>
        <taxon>Fictibacillaceae</taxon>
        <taxon>Fictibacillus</taxon>
    </lineage>
</organism>
<dbReference type="NCBIfam" id="TIGR03929">
    <property type="entry name" value="T7_esaA_Nterm"/>
    <property type="match status" value="1"/>
</dbReference>
<keyword evidence="4 9" id="KW-0812">Transmembrane</keyword>
<feature type="region of interest" description="Disordered" evidence="8">
    <location>
        <begin position="326"/>
        <end position="352"/>
    </location>
</feature>
<keyword evidence="7" id="KW-0175">Coiled coil</keyword>
<evidence type="ECO:0000256" key="9">
    <source>
        <dbReference type="SAM" id="Phobius"/>
    </source>
</evidence>
<evidence type="ECO:0000256" key="1">
    <source>
        <dbReference type="ARBA" id="ARBA00004651"/>
    </source>
</evidence>
<dbReference type="Proteomes" id="UP001258181">
    <property type="component" value="Unassembled WGS sequence"/>
</dbReference>
<feature type="transmembrane region" description="Helical" evidence="9">
    <location>
        <begin position="750"/>
        <end position="772"/>
    </location>
</feature>
<feature type="transmembrane region" description="Helical" evidence="9">
    <location>
        <begin position="852"/>
        <end position="873"/>
    </location>
</feature>
<protein>
    <submittedName>
        <fullName evidence="10">Type VII secretion EsaA-like protein</fullName>
    </submittedName>
</protein>
<evidence type="ECO:0000256" key="4">
    <source>
        <dbReference type="ARBA" id="ARBA00022692"/>
    </source>
</evidence>
<dbReference type="InterPro" id="IPR023838">
    <property type="entry name" value="T7SS_EsaA"/>
</dbReference>
<accession>A0ABU1U4N8</accession>
<keyword evidence="3" id="KW-1003">Cell membrane</keyword>
<dbReference type="PANTHER" id="PTHR30294:SF29">
    <property type="entry name" value="MULTIDRUG ABC TRANSPORTER PERMEASE YBHS-RELATED"/>
    <property type="match status" value="1"/>
</dbReference>